<reference evidence="1 2" key="1">
    <citation type="submission" date="2021-04" db="EMBL/GenBank/DDBJ databases">
        <title>Genome analysis of Polyangium sp.</title>
        <authorList>
            <person name="Li Y."/>
            <person name="Wang J."/>
        </authorList>
    </citation>
    <scope>NUCLEOTIDE SEQUENCE [LARGE SCALE GENOMIC DNA]</scope>
    <source>
        <strain evidence="1 2">SDU14</strain>
    </source>
</reference>
<dbReference type="Gene3D" id="3.90.1150.30">
    <property type="match status" value="1"/>
</dbReference>
<dbReference type="Pfam" id="PF04237">
    <property type="entry name" value="YjbR"/>
    <property type="match status" value="1"/>
</dbReference>
<dbReference type="AlphaFoldDB" id="A0A9X3XAZ6"/>
<gene>
    <name evidence="1" type="ORF">KEG57_40805</name>
</gene>
<comment type="caution">
    <text evidence="1">The sequence shown here is derived from an EMBL/GenBank/DDBJ whole genome shotgun (WGS) entry which is preliminary data.</text>
</comment>
<dbReference type="SUPFAM" id="SSF142906">
    <property type="entry name" value="YjbR-like"/>
    <property type="match status" value="1"/>
</dbReference>
<dbReference type="InterPro" id="IPR038056">
    <property type="entry name" value="YjbR-like_sf"/>
</dbReference>
<name>A0A9X3XAZ6_9BACT</name>
<protein>
    <submittedName>
        <fullName evidence="1">MmcQ/YjbR family DNA-binding protein</fullName>
    </submittedName>
</protein>
<organism evidence="1 2">
    <name type="scientific">Polyangium jinanense</name>
    <dbReference type="NCBI Taxonomy" id="2829994"/>
    <lineage>
        <taxon>Bacteria</taxon>
        <taxon>Pseudomonadati</taxon>
        <taxon>Myxococcota</taxon>
        <taxon>Polyangia</taxon>
        <taxon>Polyangiales</taxon>
        <taxon>Polyangiaceae</taxon>
        <taxon>Polyangium</taxon>
    </lineage>
</organism>
<dbReference type="GO" id="GO:0003677">
    <property type="term" value="F:DNA binding"/>
    <property type="evidence" value="ECO:0007669"/>
    <property type="project" value="UniProtKB-KW"/>
</dbReference>
<proteinExistence type="predicted"/>
<dbReference type="EMBL" id="JAGTJJ010000045">
    <property type="protein sequence ID" value="MDC3986882.1"/>
    <property type="molecule type" value="Genomic_DNA"/>
</dbReference>
<dbReference type="InterPro" id="IPR058532">
    <property type="entry name" value="YjbR/MT2646/Rv2570-like"/>
</dbReference>
<evidence type="ECO:0000313" key="2">
    <source>
        <dbReference type="Proteomes" id="UP001151081"/>
    </source>
</evidence>
<dbReference type="Proteomes" id="UP001151081">
    <property type="component" value="Unassembled WGS sequence"/>
</dbReference>
<accession>A0A9X3XAZ6</accession>
<dbReference type="RefSeq" id="WP_272426439.1">
    <property type="nucleotide sequence ID" value="NZ_JAGTJJ010000045.1"/>
</dbReference>
<keyword evidence="1" id="KW-0238">DNA-binding</keyword>
<evidence type="ECO:0000313" key="1">
    <source>
        <dbReference type="EMBL" id="MDC3986882.1"/>
    </source>
</evidence>
<sequence>MTSEAVFERIRTICLALPGTAEVTKHARPCFAVHDKTFVMFMDNHHGDGRLAIWCKATPDAQSMVIDSDPSRFFVPPYVGRQGWIGARLDRDPDWGAITAIVEEAHRLAAPRSTRKTALRKRRPRL</sequence>
<keyword evidence="2" id="KW-1185">Reference proteome</keyword>